<dbReference type="CTD" id="408263"/>
<evidence type="ECO:0008006" key="4">
    <source>
        <dbReference type="Google" id="ProtNLM"/>
    </source>
</evidence>
<evidence type="ECO:0000313" key="2">
    <source>
        <dbReference type="Ensembl" id="ENSGMOP00000042784.1"/>
    </source>
</evidence>
<accession>A0A8C5B8Q2</accession>
<evidence type="ECO:0000256" key="1">
    <source>
        <dbReference type="SAM" id="Phobius"/>
    </source>
</evidence>
<reference evidence="2" key="2">
    <citation type="submission" date="2025-09" db="UniProtKB">
        <authorList>
            <consortium name="Ensembl"/>
        </authorList>
    </citation>
    <scope>IDENTIFICATION</scope>
</reference>
<dbReference type="KEGG" id="gmh:115555939"/>
<organism evidence="2 3">
    <name type="scientific">Gadus morhua</name>
    <name type="common">Atlantic cod</name>
    <dbReference type="NCBI Taxonomy" id="8049"/>
    <lineage>
        <taxon>Eukaryota</taxon>
        <taxon>Metazoa</taxon>
        <taxon>Chordata</taxon>
        <taxon>Craniata</taxon>
        <taxon>Vertebrata</taxon>
        <taxon>Euteleostomi</taxon>
        <taxon>Actinopterygii</taxon>
        <taxon>Neopterygii</taxon>
        <taxon>Teleostei</taxon>
        <taxon>Neoteleostei</taxon>
        <taxon>Acanthomorphata</taxon>
        <taxon>Zeiogadaria</taxon>
        <taxon>Gadariae</taxon>
        <taxon>Gadiformes</taxon>
        <taxon>Gadoidei</taxon>
        <taxon>Gadidae</taxon>
        <taxon>Gadus</taxon>
    </lineage>
</organism>
<dbReference type="CDD" id="cd00063">
    <property type="entry name" value="FN3"/>
    <property type="match status" value="1"/>
</dbReference>
<reference evidence="2" key="1">
    <citation type="submission" date="2025-08" db="UniProtKB">
        <authorList>
            <consortium name="Ensembl"/>
        </authorList>
    </citation>
    <scope>IDENTIFICATION</scope>
</reference>
<dbReference type="GeneID" id="115555939"/>
<dbReference type="InterPro" id="IPR003961">
    <property type="entry name" value="FN3_dom"/>
</dbReference>
<name>A0A8C5B8Q2_GADMO</name>
<dbReference type="GeneTree" id="ENSGT00940000165545"/>
<protein>
    <recommendedName>
        <fullName evidence="4">Fibronectin type-III domain-containing protein</fullName>
    </recommendedName>
</protein>
<dbReference type="Ensembl" id="ENSGMOT00000047693.1">
    <property type="protein sequence ID" value="ENSGMOP00000042784.1"/>
    <property type="gene ID" value="ENSGMOG00000032462.1"/>
</dbReference>
<dbReference type="OrthoDB" id="8566281at2759"/>
<dbReference type="Proteomes" id="UP000694546">
    <property type="component" value="Chromosome 12"/>
</dbReference>
<dbReference type="RefSeq" id="XP_030228848.1">
    <property type="nucleotide sequence ID" value="XM_030372988.1"/>
</dbReference>
<proteinExistence type="predicted"/>
<dbReference type="SUPFAM" id="SSF49265">
    <property type="entry name" value="Fibronectin type III"/>
    <property type="match status" value="1"/>
</dbReference>
<feature type="transmembrane region" description="Helical" evidence="1">
    <location>
        <begin position="123"/>
        <end position="146"/>
    </location>
</feature>
<gene>
    <name evidence="2" type="primary">fndc9</name>
</gene>
<dbReference type="AlphaFoldDB" id="A0A8C5B8Q2"/>
<keyword evidence="1" id="KW-1133">Transmembrane helix</keyword>
<keyword evidence="1" id="KW-0812">Transmembrane</keyword>
<sequence>MPITVYNVSATTARVRWPAYGGCRDTFYSMMYDPHWSSLEVGYKRKRFKHEERIPASRTGADVVNLLPNTAYFLCVTCQAANPIKDQCQIFSTLGGDSPGGGGGGAGGAGGGGGGGWETAMGLWMASSLLLLLVSGVLLWGCLHNVCPLPRHGHRRGRPDTPGFIYGAGGGANGGAGEDDVAAKRATVILNPLFGSLGVRGSRGVVLERGGQPLHQQEIRGFTKLSGCEPV</sequence>
<dbReference type="PANTHER" id="PTHR37361:SF4">
    <property type="entry name" value="FIBRONECTIN TYPE-III DOMAIN-CONTAINING PROTEIN"/>
    <property type="match status" value="1"/>
</dbReference>
<keyword evidence="3" id="KW-1185">Reference proteome</keyword>
<keyword evidence="1" id="KW-0472">Membrane</keyword>
<dbReference type="InterPro" id="IPR036116">
    <property type="entry name" value="FN3_sf"/>
</dbReference>
<dbReference type="PANTHER" id="PTHR37361">
    <property type="entry name" value="FIBRONECTIN TYPE III DOMAIN-CONTAINING PROTEIN 9"/>
    <property type="match status" value="1"/>
</dbReference>
<evidence type="ECO:0000313" key="3">
    <source>
        <dbReference type="Proteomes" id="UP000694546"/>
    </source>
</evidence>